<keyword evidence="1" id="KW-0732">Signal</keyword>
<evidence type="ECO:0000313" key="2">
    <source>
        <dbReference type="EMBL" id="MEJ8854072.1"/>
    </source>
</evidence>
<name>A0ABU8X2N5_9BURK</name>
<dbReference type="SUPFAM" id="SSF56524">
    <property type="entry name" value="Oxidoreductase molybdopterin-binding domain"/>
    <property type="match status" value="1"/>
</dbReference>
<protein>
    <submittedName>
        <fullName evidence="2">Sulfite oxidase-like oxidoreductase</fullName>
    </submittedName>
</protein>
<dbReference type="Gene3D" id="3.90.420.10">
    <property type="entry name" value="Oxidoreductase, molybdopterin-binding domain"/>
    <property type="match status" value="1"/>
</dbReference>
<reference evidence="2 3" key="1">
    <citation type="submission" date="2024-03" db="EMBL/GenBank/DDBJ databases">
        <title>Novel species of the genus Variovorax.</title>
        <authorList>
            <person name="Liu Q."/>
            <person name="Xin Y.-H."/>
        </authorList>
    </citation>
    <scope>NUCLEOTIDE SEQUENCE [LARGE SCALE GENOMIC DNA]</scope>
    <source>
        <strain evidence="2 3">KACC 18901</strain>
    </source>
</reference>
<keyword evidence="3" id="KW-1185">Reference proteome</keyword>
<comment type="caution">
    <text evidence="2">The sequence shown here is derived from an EMBL/GenBank/DDBJ whole genome shotgun (WGS) entry which is preliminary data.</text>
</comment>
<evidence type="ECO:0000256" key="1">
    <source>
        <dbReference type="SAM" id="SignalP"/>
    </source>
</evidence>
<dbReference type="Proteomes" id="UP001367030">
    <property type="component" value="Unassembled WGS sequence"/>
</dbReference>
<dbReference type="InterPro" id="IPR036374">
    <property type="entry name" value="OxRdtase_Mopterin-bd_sf"/>
</dbReference>
<evidence type="ECO:0000313" key="3">
    <source>
        <dbReference type="Proteomes" id="UP001367030"/>
    </source>
</evidence>
<sequence>MTRWIRFATAFIALCALCTCAFAQVSMQLEVSGAVQQSLKLDAAALAASDAQQIGSFTQTRTSQGVETRSTVRGVKLAALIERASLATKGRDGWKTLMVVATATDGYRAVFSWPELSNTPVGEGVLVLFERDGKPLDDREGRIALLSTADRSLGPRHVRNLMRIEVRPID</sequence>
<feature type="signal peptide" evidence="1">
    <location>
        <begin position="1"/>
        <end position="23"/>
    </location>
</feature>
<gene>
    <name evidence="2" type="ORF">WKW79_05805</name>
</gene>
<proteinExistence type="predicted"/>
<organism evidence="2 3">
    <name type="scientific">Variovorax robiniae</name>
    <dbReference type="NCBI Taxonomy" id="1836199"/>
    <lineage>
        <taxon>Bacteria</taxon>
        <taxon>Pseudomonadati</taxon>
        <taxon>Pseudomonadota</taxon>
        <taxon>Betaproteobacteria</taxon>
        <taxon>Burkholderiales</taxon>
        <taxon>Comamonadaceae</taxon>
        <taxon>Variovorax</taxon>
    </lineage>
</organism>
<dbReference type="EMBL" id="JBBKZS010000002">
    <property type="protein sequence ID" value="MEJ8854072.1"/>
    <property type="molecule type" value="Genomic_DNA"/>
</dbReference>
<accession>A0ABU8X2N5</accession>
<feature type="chain" id="PRO_5045963057" evidence="1">
    <location>
        <begin position="24"/>
        <end position="170"/>
    </location>
</feature>
<dbReference type="RefSeq" id="WP_340334161.1">
    <property type="nucleotide sequence ID" value="NZ_JBBKZS010000002.1"/>
</dbReference>